<reference evidence="1 2" key="1">
    <citation type="submission" date="2017-04" db="EMBL/GenBank/DDBJ databases">
        <title>The whole genome sequencing and assembly of Halobacillus mangrovi strain.</title>
        <authorList>
            <person name="Lee S.-J."/>
            <person name="Park M.-K."/>
            <person name="Kim J.-Y."/>
            <person name="Lee Y.-J."/>
            <person name="Yi H."/>
            <person name="Bahn Y.-S."/>
            <person name="Kim J.F."/>
            <person name="Lee D.-W."/>
        </authorList>
    </citation>
    <scope>NUCLEOTIDE SEQUENCE [LARGE SCALE GENOMIC DNA]</scope>
    <source>
        <strain evidence="1 2">KTB 131</strain>
    </source>
</reference>
<keyword evidence="2" id="KW-1185">Reference proteome</keyword>
<evidence type="ECO:0008006" key="3">
    <source>
        <dbReference type="Google" id="ProtNLM"/>
    </source>
</evidence>
<evidence type="ECO:0000313" key="2">
    <source>
        <dbReference type="Proteomes" id="UP000192527"/>
    </source>
</evidence>
<dbReference type="KEGG" id="hmn:HM131_08285"/>
<dbReference type="EMBL" id="CP020772">
    <property type="protein sequence ID" value="ARI76839.1"/>
    <property type="molecule type" value="Genomic_DNA"/>
</dbReference>
<dbReference type="AlphaFoldDB" id="A0A1W5ZU77"/>
<protein>
    <recommendedName>
        <fullName evidence="3">Sporulation protein YtxC</fullName>
    </recommendedName>
</protein>
<accession>A0A1W5ZU77</accession>
<gene>
    <name evidence="1" type="ORF">HM131_08285</name>
</gene>
<dbReference type="Proteomes" id="UP000192527">
    <property type="component" value="Chromosome"/>
</dbReference>
<dbReference type="STRING" id="402384.HM131_08285"/>
<dbReference type="RefSeq" id="WP_085029316.1">
    <property type="nucleotide sequence ID" value="NZ_CP020772.1"/>
</dbReference>
<organism evidence="1 2">
    <name type="scientific">Halobacillus mangrovi</name>
    <dbReference type="NCBI Taxonomy" id="402384"/>
    <lineage>
        <taxon>Bacteria</taxon>
        <taxon>Bacillati</taxon>
        <taxon>Bacillota</taxon>
        <taxon>Bacilli</taxon>
        <taxon>Bacillales</taxon>
        <taxon>Bacillaceae</taxon>
        <taxon>Halobacillus</taxon>
    </lineage>
</organism>
<evidence type="ECO:0000313" key="1">
    <source>
        <dbReference type="EMBL" id="ARI76839.1"/>
    </source>
</evidence>
<dbReference type="Pfam" id="PF08812">
    <property type="entry name" value="YtxC"/>
    <property type="match status" value="1"/>
</dbReference>
<name>A0A1W5ZU77_9BACI</name>
<dbReference type="OrthoDB" id="2986513at2"/>
<sequence>MICIQFSKRREADLFYNSVVKEQELWLLKDELDYYEVTLENENKSQSTFREIVQACLQVIRARKWLGWMEGVLRHTYYYEDRREIDRILEIGREFEGEPPSGLAMPPVYRKIQSFLENYVTLHSVINFDDMCADCLEDSHRLIAEYTGFIIDEYKQEEAYQLLLDSWRFRVQNRDTGVTLLHLYQNNGLTYFHDEGNPISESETLLYMKQYPDESIKDLPLHWCITPALVLAPDQLVIYTNKPDDPHLELIRNIFEEKATWKAQSEFPFKMS</sequence>
<dbReference type="InterPro" id="IPR014199">
    <property type="entry name" value="Spore_YtxC"/>
</dbReference>
<proteinExistence type="predicted"/>